<dbReference type="Proteomes" id="UP000314294">
    <property type="component" value="Unassembled WGS sequence"/>
</dbReference>
<keyword evidence="2" id="KW-1185">Reference proteome</keyword>
<comment type="caution">
    <text evidence="1">The sequence shown here is derived from an EMBL/GenBank/DDBJ whole genome shotgun (WGS) entry which is preliminary data.</text>
</comment>
<evidence type="ECO:0000313" key="1">
    <source>
        <dbReference type="EMBL" id="TNN67984.1"/>
    </source>
</evidence>
<evidence type="ECO:0000313" key="2">
    <source>
        <dbReference type="Proteomes" id="UP000314294"/>
    </source>
</evidence>
<name>A0A4Z2HSK0_9TELE</name>
<gene>
    <name evidence="1" type="ORF">EYF80_021776</name>
</gene>
<protein>
    <submittedName>
        <fullName evidence="1">Uncharacterized protein</fullName>
    </submittedName>
</protein>
<dbReference type="AlphaFoldDB" id="A0A4Z2HSK0"/>
<proteinExistence type="predicted"/>
<organism evidence="1 2">
    <name type="scientific">Liparis tanakae</name>
    <name type="common">Tanaka's snailfish</name>
    <dbReference type="NCBI Taxonomy" id="230148"/>
    <lineage>
        <taxon>Eukaryota</taxon>
        <taxon>Metazoa</taxon>
        <taxon>Chordata</taxon>
        <taxon>Craniata</taxon>
        <taxon>Vertebrata</taxon>
        <taxon>Euteleostomi</taxon>
        <taxon>Actinopterygii</taxon>
        <taxon>Neopterygii</taxon>
        <taxon>Teleostei</taxon>
        <taxon>Neoteleostei</taxon>
        <taxon>Acanthomorphata</taxon>
        <taxon>Eupercaria</taxon>
        <taxon>Perciformes</taxon>
        <taxon>Cottioidei</taxon>
        <taxon>Cottales</taxon>
        <taxon>Liparidae</taxon>
        <taxon>Liparis</taxon>
    </lineage>
</organism>
<accession>A0A4Z2HSK0</accession>
<reference evidence="1 2" key="1">
    <citation type="submission" date="2019-03" db="EMBL/GenBank/DDBJ databases">
        <title>First draft genome of Liparis tanakae, snailfish: a comprehensive survey of snailfish specific genes.</title>
        <authorList>
            <person name="Kim W."/>
            <person name="Song I."/>
            <person name="Jeong J.-H."/>
            <person name="Kim D."/>
            <person name="Kim S."/>
            <person name="Ryu S."/>
            <person name="Song J.Y."/>
            <person name="Lee S.K."/>
        </authorList>
    </citation>
    <scope>NUCLEOTIDE SEQUENCE [LARGE SCALE GENOMIC DNA]</scope>
    <source>
        <tissue evidence="1">Muscle</tissue>
    </source>
</reference>
<dbReference type="EMBL" id="SRLO01000196">
    <property type="protein sequence ID" value="TNN67984.1"/>
    <property type="molecule type" value="Genomic_DNA"/>
</dbReference>
<sequence>MLPICLGMEQKTVSEVSCGRRVSSCAGITAAFTHPPRARALRDSSITTTFPPPTPAFCSGISSEMYPEATLAVSNAPSFTALSHTWKLLIMYSHSLSATERLHWSSCVSPGAASAALLTVQLPSAFLQFVFRALRTLGVSSQIANHSPERFEPVQPGALGGRLKPDL</sequence>